<dbReference type="CDD" id="cd12885">
    <property type="entry name" value="SPRY_RanBP_like"/>
    <property type="match status" value="1"/>
</dbReference>
<feature type="repeat" description="ANK" evidence="3">
    <location>
        <begin position="772"/>
        <end position="794"/>
    </location>
</feature>
<proteinExistence type="predicted"/>
<dbReference type="PANTHER" id="PTHR24123:SF33">
    <property type="entry name" value="PROTEIN HOS4"/>
    <property type="match status" value="1"/>
</dbReference>
<dbReference type="Pfam" id="PF00023">
    <property type="entry name" value="Ank"/>
    <property type="match status" value="2"/>
</dbReference>
<dbReference type="PRINTS" id="PR01415">
    <property type="entry name" value="ANKYRIN"/>
</dbReference>
<dbReference type="Pfam" id="PF12796">
    <property type="entry name" value="Ank_2"/>
    <property type="match status" value="8"/>
</dbReference>
<evidence type="ECO:0000256" key="2">
    <source>
        <dbReference type="ARBA" id="ARBA00023043"/>
    </source>
</evidence>
<dbReference type="RefSeq" id="XP_001209099.1">
    <property type="nucleotide sequence ID" value="XM_001209099.1"/>
</dbReference>
<organism evidence="5 6">
    <name type="scientific">Aspergillus terreus (strain NIH 2624 / FGSC A1156)</name>
    <dbReference type="NCBI Taxonomy" id="341663"/>
    <lineage>
        <taxon>Eukaryota</taxon>
        <taxon>Fungi</taxon>
        <taxon>Dikarya</taxon>
        <taxon>Ascomycota</taxon>
        <taxon>Pezizomycotina</taxon>
        <taxon>Eurotiomycetes</taxon>
        <taxon>Eurotiomycetidae</taxon>
        <taxon>Eurotiales</taxon>
        <taxon>Aspergillaceae</taxon>
        <taxon>Aspergillus</taxon>
        <taxon>Aspergillus subgen. Circumdati</taxon>
    </lineage>
</organism>
<feature type="repeat" description="ANK" evidence="3">
    <location>
        <begin position="1530"/>
        <end position="1554"/>
    </location>
</feature>
<dbReference type="STRING" id="341663.Q0CX50"/>
<dbReference type="Pfam" id="PF00622">
    <property type="entry name" value="SPRY"/>
    <property type="match status" value="1"/>
</dbReference>
<dbReference type="SUPFAM" id="SSF49899">
    <property type="entry name" value="Concanavalin A-like lectins/glucanases"/>
    <property type="match status" value="1"/>
</dbReference>
<feature type="repeat" description="ANK" evidence="3">
    <location>
        <begin position="1492"/>
        <end position="1529"/>
    </location>
</feature>
<dbReference type="InterPro" id="IPR036770">
    <property type="entry name" value="Ankyrin_rpt-contain_sf"/>
</dbReference>
<dbReference type="InterPro" id="IPR003877">
    <property type="entry name" value="SPRY_dom"/>
</dbReference>
<feature type="domain" description="B30.2/SPRY" evidence="4">
    <location>
        <begin position="1671"/>
        <end position="1856"/>
    </location>
</feature>
<feature type="repeat" description="ANK" evidence="3">
    <location>
        <begin position="698"/>
        <end position="730"/>
    </location>
</feature>
<keyword evidence="1" id="KW-0677">Repeat</keyword>
<evidence type="ECO:0000256" key="1">
    <source>
        <dbReference type="ARBA" id="ARBA00022737"/>
    </source>
</evidence>
<dbReference type="InterPro" id="IPR051165">
    <property type="entry name" value="Multifunctional_ANK_Repeat"/>
</dbReference>
<dbReference type="SMART" id="SM00248">
    <property type="entry name" value="ANK"/>
    <property type="match status" value="27"/>
</dbReference>
<feature type="repeat" description="ANK" evidence="3">
    <location>
        <begin position="665"/>
        <end position="697"/>
    </location>
</feature>
<dbReference type="SUPFAM" id="SSF48403">
    <property type="entry name" value="Ankyrin repeat"/>
    <property type="match status" value="4"/>
</dbReference>
<accession>Q0CX50</accession>
<feature type="repeat" description="ANK" evidence="3">
    <location>
        <begin position="1050"/>
        <end position="1085"/>
    </location>
</feature>
<feature type="repeat" description="ANK" evidence="3">
    <location>
        <begin position="983"/>
        <end position="1015"/>
    </location>
</feature>
<evidence type="ECO:0000313" key="5">
    <source>
        <dbReference type="EMBL" id="EAU38491.1"/>
    </source>
</evidence>
<feature type="repeat" description="ANK" evidence="3">
    <location>
        <begin position="917"/>
        <end position="949"/>
    </location>
</feature>
<dbReference type="HOGENOM" id="CLU_236053_0_0_1"/>
<gene>
    <name evidence="5" type="ORF">ATEG_01734</name>
</gene>
<dbReference type="eggNOG" id="KOG0504">
    <property type="taxonomic scope" value="Eukaryota"/>
</dbReference>
<dbReference type="SMART" id="SM00449">
    <property type="entry name" value="SPRY"/>
    <property type="match status" value="1"/>
</dbReference>
<dbReference type="GeneID" id="4315732"/>
<dbReference type="Gene3D" id="2.60.120.920">
    <property type="match status" value="1"/>
</dbReference>
<reference evidence="6" key="1">
    <citation type="submission" date="2005-09" db="EMBL/GenBank/DDBJ databases">
        <title>Annotation of the Aspergillus terreus NIH2624 genome.</title>
        <authorList>
            <person name="Birren B.W."/>
            <person name="Lander E.S."/>
            <person name="Galagan J.E."/>
            <person name="Nusbaum C."/>
            <person name="Devon K."/>
            <person name="Henn M."/>
            <person name="Ma L.-J."/>
            <person name="Jaffe D.B."/>
            <person name="Butler J."/>
            <person name="Alvarez P."/>
            <person name="Gnerre S."/>
            <person name="Grabherr M."/>
            <person name="Kleber M."/>
            <person name="Mauceli E.W."/>
            <person name="Brockman W."/>
            <person name="Rounsley S."/>
            <person name="Young S.K."/>
            <person name="LaButti K."/>
            <person name="Pushparaj V."/>
            <person name="DeCaprio D."/>
            <person name="Crawford M."/>
            <person name="Koehrsen M."/>
            <person name="Engels R."/>
            <person name="Montgomery P."/>
            <person name="Pearson M."/>
            <person name="Howarth C."/>
            <person name="Larson L."/>
            <person name="Luoma S."/>
            <person name="White J."/>
            <person name="Alvarado L."/>
            <person name="Kodira C.D."/>
            <person name="Zeng Q."/>
            <person name="Oleary S."/>
            <person name="Yandava C."/>
            <person name="Denning D.W."/>
            <person name="Nierman W.C."/>
            <person name="Milne T."/>
            <person name="Madden K."/>
        </authorList>
    </citation>
    <scope>NUCLEOTIDE SEQUENCE [LARGE SCALE GENOMIC DNA]</scope>
    <source>
        <strain evidence="6">NIH 2624 / FGSC A1156</strain>
    </source>
</reference>
<feature type="repeat" description="ANK" evidence="3">
    <location>
        <begin position="1329"/>
        <end position="1361"/>
    </location>
</feature>
<name>Q0CX50_ASPTN</name>
<feature type="repeat" description="ANK" evidence="3">
    <location>
        <begin position="950"/>
        <end position="982"/>
    </location>
</feature>
<dbReference type="PANTHER" id="PTHR24123">
    <property type="entry name" value="ANKYRIN REPEAT-CONTAINING"/>
    <property type="match status" value="1"/>
</dbReference>
<dbReference type="Proteomes" id="UP000007963">
    <property type="component" value="Unassembled WGS sequence"/>
</dbReference>
<feature type="repeat" description="ANK" evidence="3">
    <location>
        <begin position="884"/>
        <end position="916"/>
    </location>
</feature>
<dbReference type="InterPro" id="IPR002110">
    <property type="entry name" value="Ankyrin_rpt"/>
</dbReference>
<feature type="repeat" description="ANK" evidence="3">
    <location>
        <begin position="1396"/>
        <end position="1428"/>
    </location>
</feature>
<evidence type="ECO:0000259" key="4">
    <source>
        <dbReference type="PROSITE" id="PS50188"/>
    </source>
</evidence>
<feature type="repeat" description="ANK" evidence="3">
    <location>
        <begin position="631"/>
        <end position="663"/>
    </location>
</feature>
<feature type="repeat" description="ANK" evidence="3">
    <location>
        <begin position="810"/>
        <end position="834"/>
    </location>
</feature>
<dbReference type="InterPro" id="IPR001870">
    <property type="entry name" value="B30.2/SPRY"/>
</dbReference>
<dbReference type="OrthoDB" id="4772757at2759"/>
<sequence>MGLPGERMIDRNEAHSRLAIFTRETDPAFEAICQEVNRSKNPGYPFVNCLDHLALFFRQDEMEYGQDLLESGISSRQALDQIQINGVYQSWSASQHGALVIRGRLNADSVLALLQTAPRHKMTTLTCRFRSRSHMHGSAQLPAFLCHQLLCLAPQLFPCVQLMVENISEETNWPDSLWILFRSLLSGPVEGVLVCFVQDVEGIPDGYMALRKLLSFADNAMFPFKLLMTTSPEHAVMGELKTPDTKLVTIQQTSDFAEIVKCELDTLVCRRPDLLKMREPVESALISRYRAMTSLLNQSSASMVDMVQAWIALLVLQSSPATRSSIKLSSENLPDSLHESYVKVLQSCKASPGGLKYLHALFWSSRALRPLSTQELGVAAALDLSTKDISHLANEIPLNLPWDINMTLSPLAYVSNDEVLFLQDSFARFIGLPHDGPCQNNCLLCHENHSIMALKCLHYIALIDEKDYFASQQEIGKGGNSPYSLLEYAVQHWHQHYKLAKKAAEESRGHLPEFDPYLHDEALIRKWAHLFCSCPHPVKQAVWVDPMLVSVEIGCVDLVKTLLNSSSRAPEILNTALEIAIGDGDGELVSLFLEHGAKSTDVLHLAALSGSLTMLLRFPHVKDDLASVGTHGLTPLHFACKGGSREMVYTLIENGADVNVKGQKSGSTPLHLACQYGHGDVISLLLEKEADPNAEDETGLTPLHVATMWQQPLAVRVLVESAVSVDYNTTALHVAAGTGRLDIFKLILHHCTQTKGPENEDDCVVLSNRDETGATPLHRAASGGHAEVVRALLSLEKDPGSGAVLTLDYDRCLPLHLAARSGHLEVVDCLLEHGEASTQLQTEGGAGTYAIHWAVLGGHVDVVKKLCEAHENRHVSLNLFCGEDNGSPLHLAVKGHQVDMVKHLLSSKATPNIMDANNATPLFYACQNGHLKIVDLLLEDEATIDTPNNQDISPLLAATANNHPRVVQRLIEKQAQLDTQDRHGKTALMAACESGNVLVVRWLLDAGADVTVRDEHGRQALHVAAEYAGKDILEALLELPNIDPCSRDSAGNTPLHLAVQSASGDLIPSIDVLINHQAQPDMENNDGESPVDLAMTEQVALSLAKAARFGGSSESSLFQKRLLQVSAKKGWLEIIKDQPRSGVDITVQDEQGRSLYHLSAMHGQIDVIKYLLQATIPGHGGTDASRRTPVSYAAEYGHLEALKMFADRAPESLNQSDEDGESPLSYAVKLRHIHIVKHLLENKESFAIRFGADDEEERATRTLYHLAAAGSNGSPEIVELLIAQDVPGYDGVDERKQSPITYAAIYGSLEIARILGRVAPGSLNQADEDGKTPLFHAVEQGHVKLVEYLVGEGVDLDVSEKNDGQTALHCAAHNGRWEIVQILLRSNAAIDAQDSKKRTPLYLATYHGHFEVVSALISRNANLHLADEDGWEPVFVAYDNHQILERLLDSGANIDAKTNGGLTALHGAACGYTESVSLLLARGANPLETTEELWTPLHYAASNASEAAIITLLVKGILEKGANADVRDRRGCTPLMIALAEGSHTAVETLLESGLFDVNNVNDDGQSMVDLAIGRSYRTSVELLIKYGGSSLNRRQLVQVLAWATQAKHDRLQKDAIVVALEKRPLEPSQFDELFDIAVEWGNPPLINFLFACEPTSKRKDAHNWTLQQIHASFCLDTAEAGPDDNHLVPTGWSSDHQAGELIIIDKEGLGLAVRRDQGKSPAAILADHPVPYLSKFYFEVEILNRSSDMLGIGFGHQDCDLNAMPGWRENTWGYHADDGGFFHADGWRLVEKSEWMYDTGDVIGCCIDLGQRKAFYTKNGLDIGPCFTTITGQVYPMVALGPGDRIVANFGQSTVPLQYSDGRDREYQADVEIESESYRIAAWPQAIR</sequence>
<dbReference type="EMBL" id="CH476595">
    <property type="protein sequence ID" value="EAU38491.1"/>
    <property type="molecule type" value="Genomic_DNA"/>
</dbReference>
<dbReference type="VEuPathDB" id="FungiDB:ATEG_01734"/>
<dbReference type="InterPro" id="IPR013320">
    <property type="entry name" value="ConA-like_dom_sf"/>
</dbReference>
<dbReference type="OMA" id="LIRKWAH"/>
<dbReference type="PROSITE" id="PS50088">
    <property type="entry name" value="ANK_REPEAT"/>
    <property type="match status" value="15"/>
</dbReference>
<dbReference type="eggNOG" id="KOG4177">
    <property type="taxonomic scope" value="Eukaryota"/>
</dbReference>
<dbReference type="InterPro" id="IPR043136">
    <property type="entry name" value="B30.2/SPRY_sf"/>
</dbReference>
<dbReference type="PROSITE" id="PS50188">
    <property type="entry name" value="B302_SPRY"/>
    <property type="match status" value="1"/>
</dbReference>
<protein>
    <recommendedName>
        <fullName evidence="4">B30.2/SPRY domain-containing protein</fullName>
    </recommendedName>
</protein>
<keyword evidence="2 3" id="KW-0040">ANK repeat</keyword>
<dbReference type="PROSITE" id="PS50297">
    <property type="entry name" value="ANK_REP_REGION"/>
    <property type="match status" value="13"/>
</dbReference>
<evidence type="ECO:0000256" key="3">
    <source>
        <dbReference type="PROSITE-ProRule" id="PRU00023"/>
    </source>
</evidence>
<dbReference type="Gene3D" id="1.25.40.20">
    <property type="entry name" value="Ankyrin repeat-containing domain"/>
    <property type="match status" value="4"/>
</dbReference>
<dbReference type="eggNOG" id="KOG1477">
    <property type="taxonomic scope" value="Eukaryota"/>
</dbReference>
<dbReference type="InterPro" id="IPR044736">
    <property type="entry name" value="Gid1/RanBPM/SPLA_SPRY"/>
</dbReference>
<evidence type="ECO:0000313" key="6">
    <source>
        <dbReference type="Proteomes" id="UP000007963"/>
    </source>
</evidence>
<feature type="repeat" description="ANK" evidence="3">
    <location>
        <begin position="1363"/>
        <end position="1395"/>
    </location>
</feature>